<evidence type="ECO:0000313" key="2">
    <source>
        <dbReference type="EMBL" id="OSQ49647.1"/>
    </source>
</evidence>
<protein>
    <submittedName>
        <fullName evidence="2">Uncharacterized protein</fullName>
    </submittedName>
</protein>
<evidence type="ECO:0000256" key="1">
    <source>
        <dbReference type="SAM" id="Phobius"/>
    </source>
</evidence>
<proteinExistence type="predicted"/>
<dbReference type="STRING" id="1293890.TALK_04835"/>
<name>A0A1Y2LG75_9PROT</name>
<feature type="transmembrane region" description="Helical" evidence="1">
    <location>
        <begin position="51"/>
        <end position="70"/>
    </location>
</feature>
<gene>
    <name evidence="2" type="ORF">TALK_04835</name>
</gene>
<keyword evidence="1" id="KW-1133">Transmembrane helix</keyword>
<comment type="caution">
    <text evidence="2">The sequence shown here is derived from an EMBL/GenBank/DDBJ whole genome shotgun (WGS) entry which is preliminary data.</text>
</comment>
<sequence length="126" mass="13903">MEHPRVAVIDTAFAQDRRLRAGVADKLVSFEAVGGECFTGGTAQFAEVSRLAQMFEILLNIIAGVLFLAFGRDTQKVIYGELLFDGHHSPNPQAEIGAFLFSYFACERGIWTTGQSFAIRPTFHAF</sequence>
<keyword evidence="3" id="KW-1185">Reference proteome</keyword>
<dbReference type="AlphaFoldDB" id="A0A1Y2LG75"/>
<dbReference type="Proteomes" id="UP000193396">
    <property type="component" value="Unassembled WGS sequence"/>
</dbReference>
<keyword evidence="1" id="KW-0812">Transmembrane</keyword>
<evidence type="ECO:0000313" key="3">
    <source>
        <dbReference type="Proteomes" id="UP000193396"/>
    </source>
</evidence>
<dbReference type="EMBL" id="JFKB01000002">
    <property type="protein sequence ID" value="OSQ49647.1"/>
    <property type="molecule type" value="Genomic_DNA"/>
</dbReference>
<keyword evidence="1" id="KW-0472">Membrane</keyword>
<accession>A0A1Y2LG75</accession>
<reference evidence="2 3" key="1">
    <citation type="submission" date="2014-03" db="EMBL/GenBank/DDBJ databases">
        <title>The draft genome sequence of Thalassospira alkalitolerans JCM 18968.</title>
        <authorList>
            <person name="Lai Q."/>
            <person name="Shao Z."/>
        </authorList>
    </citation>
    <scope>NUCLEOTIDE SEQUENCE [LARGE SCALE GENOMIC DNA]</scope>
    <source>
        <strain evidence="2 3">JCM 18968</strain>
    </source>
</reference>
<organism evidence="2 3">
    <name type="scientific">Thalassospira alkalitolerans</name>
    <dbReference type="NCBI Taxonomy" id="1293890"/>
    <lineage>
        <taxon>Bacteria</taxon>
        <taxon>Pseudomonadati</taxon>
        <taxon>Pseudomonadota</taxon>
        <taxon>Alphaproteobacteria</taxon>
        <taxon>Rhodospirillales</taxon>
        <taxon>Thalassospiraceae</taxon>
        <taxon>Thalassospira</taxon>
    </lineage>
</organism>